<evidence type="ECO:0000313" key="2">
    <source>
        <dbReference type="Proteomes" id="UP000277204"/>
    </source>
</evidence>
<accession>A0A183LS18</accession>
<reference evidence="1 2" key="1">
    <citation type="submission" date="2018-11" db="EMBL/GenBank/DDBJ databases">
        <authorList>
            <consortium name="Pathogen Informatics"/>
        </authorList>
    </citation>
    <scope>NUCLEOTIDE SEQUENCE [LARGE SCALE GENOMIC DNA]</scope>
    <source>
        <strain evidence="1 2">Zambia</strain>
    </source>
</reference>
<evidence type="ECO:0000313" key="1">
    <source>
        <dbReference type="EMBL" id="VDO71993.1"/>
    </source>
</evidence>
<sequence>METDMREMNKNWMELEKKAQDRVGCGMLIGGPCSIGSNRRK</sequence>
<gene>
    <name evidence="1" type="ORF">SMRZ_LOCUS6596</name>
</gene>
<dbReference type="AlphaFoldDB" id="A0A183LS18"/>
<organism evidence="1 2">
    <name type="scientific">Schistosoma margrebowiei</name>
    <dbReference type="NCBI Taxonomy" id="48269"/>
    <lineage>
        <taxon>Eukaryota</taxon>
        <taxon>Metazoa</taxon>
        <taxon>Spiralia</taxon>
        <taxon>Lophotrochozoa</taxon>
        <taxon>Platyhelminthes</taxon>
        <taxon>Trematoda</taxon>
        <taxon>Digenea</taxon>
        <taxon>Strigeidida</taxon>
        <taxon>Schistosomatoidea</taxon>
        <taxon>Schistosomatidae</taxon>
        <taxon>Schistosoma</taxon>
    </lineage>
</organism>
<name>A0A183LS18_9TREM</name>
<dbReference type="EMBL" id="UZAI01002480">
    <property type="protein sequence ID" value="VDO71993.1"/>
    <property type="molecule type" value="Genomic_DNA"/>
</dbReference>
<protein>
    <submittedName>
        <fullName evidence="1">Uncharacterized protein</fullName>
    </submittedName>
</protein>
<keyword evidence="2" id="KW-1185">Reference proteome</keyword>
<proteinExistence type="predicted"/>
<dbReference type="Proteomes" id="UP000277204">
    <property type="component" value="Unassembled WGS sequence"/>
</dbReference>